<feature type="domain" description="Ubiquitin-like" evidence="2">
    <location>
        <begin position="221"/>
        <end position="305"/>
    </location>
</feature>
<comment type="caution">
    <text evidence="3">The sequence shown here is derived from an EMBL/GenBank/DDBJ whole genome shotgun (WGS) entry which is preliminary data.</text>
</comment>
<dbReference type="AlphaFoldDB" id="A0A9N9L6H4"/>
<gene>
    <name evidence="3" type="ORF">HYFRA_00012119</name>
</gene>
<accession>A0A9N9L6H4</accession>
<evidence type="ECO:0000259" key="1">
    <source>
        <dbReference type="Pfam" id="PF17111"/>
    </source>
</evidence>
<protein>
    <recommendedName>
        <fullName evidence="5">Fungal N-terminal domain-containing protein</fullName>
    </recommendedName>
</protein>
<evidence type="ECO:0008006" key="5">
    <source>
        <dbReference type="Google" id="ProtNLM"/>
    </source>
</evidence>
<dbReference type="InterPro" id="IPR054464">
    <property type="entry name" value="ULD_fung"/>
</dbReference>
<dbReference type="Proteomes" id="UP000696280">
    <property type="component" value="Unassembled WGS sequence"/>
</dbReference>
<dbReference type="Pfam" id="PF22893">
    <property type="entry name" value="ULD_2"/>
    <property type="match status" value="1"/>
</dbReference>
<dbReference type="EMBL" id="CAJVRL010000087">
    <property type="protein sequence ID" value="CAG8958963.1"/>
    <property type="molecule type" value="Genomic_DNA"/>
</dbReference>
<dbReference type="InterPro" id="IPR031348">
    <property type="entry name" value="PigL_N"/>
</dbReference>
<dbReference type="PANTHER" id="PTHR38886:SF1">
    <property type="entry name" value="NACHT-NTPASE AND P-LOOP NTPASES N-TERMINAL DOMAIN-CONTAINING PROTEIN"/>
    <property type="match status" value="1"/>
</dbReference>
<sequence>MPVGFGFSAGDFIAGIGLIGTIINCLKDASNPSLEYQELIRQLYSLQSALIQVKNIKFDGPQHAEAVALWQAASHCHQAVDEFWTTIQKYQPHLREGGSGSLVKDSWRKVKWATCKKGDLAKFKSNLSAHTAAIQLLLNTLQLGHQSQRDQSLAGKIQDLYFACMQGFSAATTATSEYCTVSLLTLRRLLIVFKRGSEIKEASEYGGRSLSILSLPYQVERQQPVYLIDALGKAAPFHLEFVRSAEALKAVLKINFQKIENCAPMIERGNFAIQDAFTKRDIDLNKEWDVCFLPGQKVEMSMVFTKFFNPEMRGCQCPHCLKDSPGLPNEEAEWFVRSKPTENNL</sequence>
<organism evidence="3 4">
    <name type="scientific">Hymenoscyphus fraxineus</name>
    <dbReference type="NCBI Taxonomy" id="746836"/>
    <lineage>
        <taxon>Eukaryota</taxon>
        <taxon>Fungi</taxon>
        <taxon>Dikarya</taxon>
        <taxon>Ascomycota</taxon>
        <taxon>Pezizomycotina</taxon>
        <taxon>Leotiomycetes</taxon>
        <taxon>Helotiales</taxon>
        <taxon>Helotiaceae</taxon>
        <taxon>Hymenoscyphus</taxon>
    </lineage>
</organism>
<reference evidence="3" key="1">
    <citation type="submission" date="2021-07" db="EMBL/GenBank/DDBJ databases">
        <authorList>
            <person name="Durling M."/>
        </authorList>
    </citation>
    <scope>NUCLEOTIDE SEQUENCE</scope>
</reference>
<evidence type="ECO:0000313" key="4">
    <source>
        <dbReference type="Proteomes" id="UP000696280"/>
    </source>
</evidence>
<name>A0A9N9L6H4_9HELO</name>
<proteinExistence type="predicted"/>
<evidence type="ECO:0000313" key="3">
    <source>
        <dbReference type="EMBL" id="CAG8958963.1"/>
    </source>
</evidence>
<dbReference type="OrthoDB" id="3045089at2759"/>
<feature type="domain" description="Azaphilone pigments biosynthesis cluster protein L N-terminal" evidence="1">
    <location>
        <begin position="35"/>
        <end position="152"/>
    </location>
</feature>
<evidence type="ECO:0000259" key="2">
    <source>
        <dbReference type="Pfam" id="PF22893"/>
    </source>
</evidence>
<dbReference type="PANTHER" id="PTHR38886">
    <property type="entry name" value="SESA DOMAIN-CONTAINING PROTEIN"/>
    <property type="match status" value="1"/>
</dbReference>
<dbReference type="Pfam" id="PF17111">
    <property type="entry name" value="PigL_N"/>
    <property type="match status" value="1"/>
</dbReference>
<keyword evidence="4" id="KW-1185">Reference proteome</keyword>